<sequence length="699" mass="78134">MQRLMKMETYFKVRDGHAPHGALDIPDMDSGSFAATYFDQSGPLQALLNSIATRAEQEKTAKIAELSRLKQQYDNLVRLQRDLSCTYVEVVVDRANDIREEQHSGSCQSCRYGTQAGSLSITIHEWPLPSSTIEQKVVMFELQPPSPFVHWRDSLVFLVTDVLQARYACQAHPREQYPLSTDYQLSQFAVGHRRIELLSETKPHSGTHRKSIKVSTATVSKACLPNGLRYQYYDNGVGMFSSSFVQTDSMLRACTYKLPERSSALQDFMFRPASKSAGQTPNAVIASISECPDHMSLDEYKKLASIPCGYYLQWPNLLVQLGFPAINFKKVESTLVLLQCIYQTGPATGNVLRSGHGFCGSTESAALLLTELSLALQRVKLNWESSQALSIFISIANRLHSLSPAAVIRDGCIRYLQDARLTAMAWMRDLNDKAQQGGAHEERNEYLTKRAEIALICIDSFNVDDEPLDSILTSPDQASILVRCMIVLQEGRSLLVSVPIQPTIQMLLLRSQRVLYRSQASLSLNVAALNDGIAKSWAGFRPGSNWVRTASGYWLTTTTSTGIAGVTFTVHFNLLNGELLVNGLPLDRLPRKYEACEVYRTLFGVSTIEIMPTAVPGMDFAAKREYNGYEIQFGMAAPKDILVQASKSGERYELLPKALFEDIFPTAFIEDHVHWYRLGDGAVEFRPIDEAWNNNCPRS</sequence>
<gene>
    <name evidence="1" type="ORF">LTR97_011394</name>
</gene>
<evidence type="ECO:0000313" key="2">
    <source>
        <dbReference type="Proteomes" id="UP001310594"/>
    </source>
</evidence>
<protein>
    <submittedName>
        <fullName evidence="1">Uncharacterized protein</fullName>
    </submittedName>
</protein>
<evidence type="ECO:0000313" key="1">
    <source>
        <dbReference type="EMBL" id="KAK5691401.1"/>
    </source>
</evidence>
<proteinExistence type="predicted"/>
<comment type="caution">
    <text evidence="1">The sequence shown here is derived from an EMBL/GenBank/DDBJ whole genome shotgun (WGS) entry which is preliminary data.</text>
</comment>
<dbReference type="AlphaFoldDB" id="A0AAN7VYH5"/>
<name>A0AAN7VYH5_9PEZI</name>
<organism evidence="1 2">
    <name type="scientific">Elasticomyces elasticus</name>
    <dbReference type="NCBI Taxonomy" id="574655"/>
    <lineage>
        <taxon>Eukaryota</taxon>
        <taxon>Fungi</taxon>
        <taxon>Dikarya</taxon>
        <taxon>Ascomycota</taxon>
        <taxon>Pezizomycotina</taxon>
        <taxon>Dothideomycetes</taxon>
        <taxon>Dothideomycetidae</taxon>
        <taxon>Mycosphaerellales</taxon>
        <taxon>Teratosphaeriaceae</taxon>
        <taxon>Elasticomyces</taxon>
    </lineage>
</organism>
<accession>A0AAN7VYH5</accession>
<dbReference type="Proteomes" id="UP001310594">
    <property type="component" value="Unassembled WGS sequence"/>
</dbReference>
<reference evidence="1" key="1">
    <citation type="submission" date="2023-08" db="EMBL/GenBank/DDBJ databases">
        <title>Black Yeasts Isolated from many extreme environments.</title>
        <authorList>
            <person name="Coleine C."/>
            <person name="Stajich J.E."/>
            <person name="Selbmann L."/>
        </authorList>
    </citation>
    <scope>NUCLEOTIDE SEQUENCE</scope>
    <source>
        <strain evidence="1">CCFEE 5810</strain>
    </source>
</reference>
<dbReference type="EMBL" id="JAVRQU010000021">
    <property type="protein sequence ID" value="KAK5691401.1"/>
    <property type="molecule type" value="Genomic_DNA"/>
</dbReference>